<accession>A0A0F9SMV2</accession>
<dbReference type="Gene3D" id="3.40.50.620">
    <property type="entry name" value="HUPs"/>
    <property type="match status" value="1"/>
</dbReference>
<name>A0A0F9SMV2_9ZZZZ</name>
<comment type="caution">
    <text evidence="1">The sequence shown here is derived from an EMBL/GenBank/DDBJ whole genome shotgun (WGS) entry which is preliminary data.</text>
</comment>
<dbReference type="AlphaFoldDB" id="A0A0F9SMV2"/>
<dbReference type="Pfam" id="PF06508">
    <property type="entry name" value="QueC"/>
    <property type="match status" value="1"/>
</dbReference>
<dbReference type="InterPro" id="IPR014729">
    <property type="entry name" value="Rossmann-like_a/b/a_fold"/>
</dbReference>
<gene>
    <name evidence="1" type="ORF">LCGC14_0832060</name>
</gene>
<proteinExistence type="predicted"/>
<organism evidence="1">
    <name type="scientific">marine sediment metagenome</name>
    <dbReference type="NCBI Taxonomy" id="412755"/>
    <lineage>
        <taxon>unclassified sequences</taxon>
        <taxon>metagenomes</taxon>
        <taxon>ecological metagenomes</taxon>
    </lineage>
</organism>
<dbReference type="SUPFAM" id="SSF52402">
    <property type="entry name" value="Adenine nucleotide alpha hydrolases-like"/>
    <property type="match status" value="1"/>
</dbReference>
<sequence>MDLEQKKHMVNILWTGGYDSSFRMVQLSQKDVIIQPYYLSDNRNSEKNELNAIEEITSDIEKNPKTKCKILPIVIKNTSEVKPDNEITQSYLELKKSLPIGSQYEWLSRFAKEQNMEDLELSIEKPISGSGLVVNLFDKFNAKMNLETDGEISYYRLEKKGSDQNLYRVFGKFHYPSPLFDMYKTDMLGAYKKLGFENTIEKTWFCHTPIRNQPCGLCNPCESVIKEGLGFRLPILSRIRNKIKILYKFKYYFKKLIKKTIKIFYIY</sequence>
<reference evidence="1" key="1">
    <citation type="journal article" date="2015" name="Nature">
        <title>Complex archaea that bridge the gap between prokaryotes and eukaryotes.</title>
        <authorList>
            <person name="Spang A."/>
            <person name="Saw J.H."/>
            <person name="Jorgensen S.L."/>
            <person name="Zaremba-Niedzwiedzka K."/>
            <person name="Martijn J."/>
            <person name="Lind A.E."/>
            <person name="van Eijk R."/>
            <person name="Schleper C."/>
            <person name="Guy L."/>
            <person name="Ettema T.J."/>
        </authorList>
    </citation>
    <scope>NUCLEOTIDE SEQUENCE</scope>
</reference>
<dbReference type="InterPro" id="IPR018317">
    <property type="entry name" value="QueC"/>
</dbReference>
<protein>
    <recommendedName>
        <fullName evidence="2">7-cyano-7-deazaguanine synthase</fullName>
    </recommendedName>
</protein>
<dbReference type="EMBL" id="LAZR01002391">
    <property type="protein sequence ID" value="KKN30638.1"/>
    <property type="molecule type" value="Genomic_DNA"/>
</dbReference>
<evidence type="ECO:0000313" key="1">
    <source>
        <dbReference type="EMBL" id="KKN30638.1"/>
    </source>
</evidence>
<evidence type="ECO:0008006" key="2">
    <source>
        <dbReference type="Google" id="ProtNLM"/>
    </source>
</evidence>